<keyword evidence="6" id="KW-0804">Transcription</keyword>
<dbReference type="Proteomes" id="UP001151699">
    <property type="component" value="Chromosome A"/>
</dbReference>
<dbReference type="InterPro" id="IPR036161">
    <property type="entry name" value="RPB6/omega-like_sf"/>
</dbReference>
<dbReference type="AlphaFoldDB" id="A0A9Q0N8Y6"/>
<comment type="caution">
    <text evidence="8">The sequence shown here is derived from an EMBL/GenBank/DDBJ whole genome shotgun (WGS) entry which is preliminary data.</text>
</comment>
<organism evidence="8 9">
    <name type="scientific">Pseudolycoriella hygida</name>
    <dbReference type="NCBI Taxonomy" id="35572"/>
    <lineage>
        <taxon>Eukaryota</taxon>
        <taxon>Metazoa</taxon>
        <taxon>Ecdysozoa</taxon>
        <taxon>Arthropoda</taxon>
        <taxon>Hexapoda</taxon>
        <taxon>Insecta</taxon>
        <taxon>Pterygota</taxon>
        <taxon>Neoptera</taxon>
        <taxon>Endopterygota</taxon>
        <taxon>Diptera</taxon>
        <taxon>Nematocera</taxon>
        <taxon>Sciaroidea</taxon>
        <taxon>Sciaridae</taxon>
        <taxon>Pseudolycoriella</taxon>
    </lineage>
</organism>
<dbReference type="PANTHER" id="PTHR34476:SF1">
    <property type="entry name" value="DNA-DIRECTED RNA POLYMERASE SUBUNIT OMEGA"/>
    <property type="match status" value="1"/>
</dbReference>
<name>A0A9Q0N8Y6_9DIPT</name>
<sequence length="131" mass="14493">MARITIEDCAEKVNDRFKLVALAAQRAKDINSGSPITIANDRGDKATVLALREIAAGHVTISALRAELLSRLRTKSRIEPIDDEETATVADNSGENFDYLPTGSDVYVTEDYSDLEDQMFDDNVSEEEQKI</sequence>
<evidence type="ECO:0000256" key="5">
    <source>
        <dbReference type="ARBA" id="ARBA00022695"/>
    </source>
</evidence>
<reference evidence="8" key="1">
    <citation type="submission" date="2022-07" db="EMBL/GenBank/DDBJ databases">
        <authorList>
            <person name="Trinca V."/>
            <person name="Uliana J.V.C."/>
            <person name="Torres T.T."/>
            <person name="Ward R.J."/>
            <person name="Monesi N."/>
        </authorList>
    </citation>
    <scope>NUCLEOTIDE SEQUENCE</scope>
    <source>
        <strain evidence="8">HSMRA1968</strain>
        <tissue evidence="8">Whole embryos</tissue>
    </source>
</reference>
<dbReference type="SMART" id="SM01409">
    <property type="entry name" value="RNA_pol_Rpb6"/>
    <property type="match status" value="1"/>
</dbReference>
<dbReference type="EMBL" id="WJQU01000001">
    <property type="protein sequence ID" value="KAJ6644854.1"/>
    <property type="molecule type" value="Genomic_DNA"/>
</dbReference>
<evidence type="ECO:0000313" key="8">
    <source>
        <dbReference type="EMBL" id="KAJ6644854.1"/>
    </source>
</evidence>
<comment type="similarity">
    <text evidence="1">Belongs to the RNA polymerase subunit omega family.</text>
</comment>
<gene>
    <name evidence="8" type="primary">rpoZ</name>
    <name evidence="8" type="ORF">Bhyg_00049</name>
</gene>
<evidence type="ECO:0000256" key="1">
    <source>
        <dbReference type="ARBA" id="ARBA00006711"/>
    </source>
</evidence>
<dbReference type="InterPro" id="IPR003716">
    <property type="entry name" value="DNA-dir_RNA_pol_omega"/>
</dbReference>
<dbReference type="GO" id="GO:0000428">
    <property type="term" value="C:DNA-directed RNA polymerase complex"/>
    <property type="evidence" value="ECO:0007669"/>
    <property type="project" value="UniProtKB-KW"/>
</dbReference>
<evidence type="ECO:0000256" key="7">
    <source>
        <dbReference type="ARBA" id="ARBA00048552"/>
    </source>
</evidence>
<keyword evidence="5" id="KW-0548">Nucleotidyltransferase</keyword>
<protein>
    <recommendedName>
        <fullName evidence="2">DNA-directed RNA polymerase</fullName>
        <ecNumber evidence="2">2.7.7.6</ecNumber>
    </recommendedName>
</protein>
<evidence type="ECO:0000256" key="3">
    <source>
        <dbReference type="ARBA" id="ARBA00022478"/>
    </source>
</evidence>
<dbReference type="GO" id="GO:0006351">
    <property type="term" value="P:DNA-templated transcription"/>
    <property type="evidence" value="ECO:0007669"/>
    <property type="project" value="InterPro"/>
</dbReference>
<dbReference type="EC" id="2.7.7.6" evidence="2"/>
<dbReference type="GO" id="GO:0003899">
    <property type="term" value="F:DNA-directed RNA polymerase activity"/>
    <property type="evidence" value="ECO:0007669"/>
    <property type="project" value="UniProtKB-EC"/>
</dbReference>
<dbReference type="InterPro" id="IPR006110">
    <property type="entry name" value="Pol_omega/Rpo6/RPB6"/>
</dbReference>
<dbReference type="Gene3D" id="3.90.940.10">
    <property type="match status" value="1"/>
</dbReference>
<dbReference type="PANTHER" id="PTHR34476">
    <property type="entry name" value="DNA-DIRECTED RNA POLYMERASE SUBUNIT OMEGA"/>
    <property type="match status" value="1"/>
</dbReference>
<evidence type="ECO:0000256" key="2">
    <source>
        <dbReference type="ARBA" id="ARBA00012418"/>
    </source>
</evidence>
<proteinExistence type="inferred from homology"/>
<dbReference type="HAMAP" id="MF_00366">
    <property type="entry name" value="RNApol_bact_RpoZ"/>
    <property type="match status" value="1"/>
</dbReference>
<keyword evidence="9" id="KW-1185">Reference proteome</keyword>
<keyword evidence="4" id="KW-0808">Transferase</keyword>
<dbReference type="SUPFAM" id="SSF63562">
    <property type="entry name" value="RPB6/omega subunit-like"/>
    <property type="match status" value="1"/>
</dbReference>
<comment type="catalytic activity">
    <reaction evidence="7">
        <text>RNA(n) + a ribonucleoside 5'-triphosphate = RNA(n+1) + diphosphate</text>
        <dbReference type="Rhea" id="RHEA:21248"/>
        <dbReference type="Rhea" id="RHEA-COMP:14527"/>
        <dbReference type="Rhea" id="RHEA-COMP:17342"/>
        <dbReference type="ChEBI" id="CHEBI:33019"/>
        <dbReference type="ChEBI" id="CHEBI:61557"/>
        <dbReference type="ChEBI" id="CHEBI:140395"/>
        <dbReference type="EC" id="2.7.7.6"/>
    </reaction>
</comment>
<dbReference type="GO" id="GO:0003677">
    <property type="term" value="F:DNA binding"/>
    <property type="evidence" value="ECO:0007669"/>
    <property type="project" value="InterPro"/>
</dbReference>
<accession>A0A9Q0N8Y6</accession>
<dbReference type="Pfam" id="PF01192">
    <property type="entry name" value="RNA_pol_Rpb6"/>
    <property type="match status" value="1"/>
</dbReference>
<evidence type="ECO:0000313" key="9">
    <source>
        <dbReference type="Proteomes" id="UP001151699"/>
    </source>
</evidence>
<dbReference type="OrthoDB" id="10265134at2759"/>
<evidence type="ECO:0000256" key="6">
    <source>
        <dbReference type="ARBA" id="ARBA00023163"/>
    </source>
</evidence>
<evidence type="ECO:0000256" key="4">
    <source>
        <dbReference type="ARBA" id="ARBA00022679"/>
    </source>
</evidence>
<keyword evidence="3 8" id="KW-0240">DNA-directed RNA polymerase</keyword>
<dbReference type="NCBIfam" id="TIGR00690">
    <property type="entry name" value="rpoZ"/>
    <property type="match status" value="1"/>
</dbReference>